<dbReference type="EMBL" id="JAVDWH010000001">
    <property type="protein sequence ID" value="MDR7087066.1"/>
    <property type="molecule type" value="Genomic_DNA"/>
</dbReference>
<dbReference type="PROSITE" id="PS51257">
    <property type="entry name" value="PROKAR_LIPOPROTEIN"/>
    <property type="match status" value="1"/>
</dbReference>
<sequence length="238" mass="24201">MRTKPLLAVVLVAAVIGLSGCSGDKKDSPADTSKLQARLATAKATLDGAETITISLATEKIPSGVSGLLSAKGQGNHSPAFKGKVTVVTGGTSLGADVIAVDGDVLAKTSFAPVYLSIDPATLKAPDPAALFDRTNGITQILVKTTKLSDGGKSRDGEDVLTTIKGTLPGSVVKTIIPSADTSAAFKVTYRLDDNDVLRDATLSGPFYGNAGNVTYTVKLTTSDTPVTIEAPSRPGGA</sequence>
<dbReference type="Pfam" id="PF07161">
    <property type="entry name" value="LppX_LprAFG"/>
    <property type="match status" value="1"/>
</dbReference>
<dbReference type="Gene3D" id="2.50.20.20">
    <property type="match status" value="1"/>
</dbReference>
<keyword evidence="3" id="KW-0472">Membrane</keyword>
<keyword evidence="5" id="KW-1185">Reference proteome</keyword>
<evidence type="ECO:0000256" key="2">
    <source>
        <dbReference type="ARBA" id="ARBA00009194"/>
    </source>
</evidence>
<comment type="similarity">
    <text evidence="2">Belongs to the LppX/LprAFG lipoprotein family.</text>
</comment>
<organism evidence="4 5">
    <name type="scientific">Aeromicrobium panaciterrae</name>
    <dbReference type="NCBI Taxonomy" id="363861"/>
    <lineage>
        <taxon>Bacteria</taxon>
        <taxon>Bacillati</taxon>
        <taxon>Actinomycetota</taxon>
        <taxon>Actinomycetes</taxon>
        <taxon>Propionibacteriales</taxon>
        <taxon>Nocardioidaceae</taxon>
        <taxon>Aeromicrobium</taxon>
    </lineage>
</organism>
<keyword evidence="3" id="KW-1003">Cell membrane</keyword>
<reference evidence="4 5" key="1">
    <citation type="submission" date="2023-07" db="EMBL/GenBank/DDBJ databases">
        <title>Sorghum-associated microbial communities from plants grown in Nebraska, USA.</title>
        <authorList>
            <person name="Schachtman D."/>
        </authorList>
    </citation>
    <scope>NUCLEOTIDE SEQUENCE [LARGE SCALE GENOMIC DNA]</scope>
    <source>
        <strain evidence="4 5">BE248</strain>
    </source>
</reference>
<dbReference type="InterPro" id="IPR029046">
    <property type="entry name" value="LolA/LolB/LppX"/>
</dbReference>
<comment type="caution">
    <text evidence="4">The sequence shown here is derived from an EMBL/GenBank/DDBJ whole genome shotgun (WGS) entry which is preliminary data.</text>
</comment>
<accession>A0ABU1UPF8</accession>
<evidence type="ECO:0000313" key="4">
    <source>
        <dbReference type="EMBL" id="MDR7087066.1"/>
    </source>
</evidence>
<dbReference type="SUPFAM" id="SSF89392">
    <property type="entry name" value="Prokaryotic lipoproteins and lipoprotein localization factors"/>
    <property type="match status" value="1"/>
</dbReference>
<proteinExistence type="inferred from homology"/>
<gene>
    <name evidence="4" type="ORF">J2X11_001905</name>
</gene>
<evidence type="ECO:0000256" key="3">
    <source>
        <dbReference type="ARBA" id="ARBA00022475"/>
    </source>
</evidence>
<name>A0ABU1UPF8_9ACTN</name>
<dbReference type="InterPro" id="IPR009830">
    <property type="entry name" value="LppX/LprAFG"/>
</dbReference>
<protein>
    <submittedName>
        <fullName evidence="4">Lipoprotein LprG</fullName>
    </submittedName>
</protein>
<comment type="subcellular location">
    <subcellularLocation>
        <location evidence="1">Cell envelope</location>
    </subcellularLocation>
</comment>
<dbReference type="RefSeq" id="WP_309970077.1">
    <property type="nucleotide sequence ID" value="NZ_JAVDWH010000001.1"/>
</dbReference>
<dbReference type="Proteomes" id="UP001257739">
    <property type="component" value="Unassembled WGS sequence"/>
</dbReference>
<evidence type="ECO:0000256" key="1">
    <source>
        <dbReference type="ARBA" id="ARBA00004196"/>
    </source>
</evidence>
<keyword evidence="4" id="KW-0449">Lipoprotein</keyword>
<evidence type="ECO:0000313" key="5">
    <source>
        <dbReference type="Proteomes" id="UP001257739"/>
    </source>
</evidence>